<keyword evidence="12" id="KW-1185">Reference proteome</keyword>
<dbReference type="SUPFAM" id="SSF53328">
    <property type="entry name" value="Formyltransferase"/>
    <property type="match status" value="1"/>
</dbReference>
<dbReference type="PANTHER" id="PTHR11138:SF5">
    <property type="entry name" value="METHIONYL-TRNA FORMYLTRANSFERASE, MITOCHONDRIAL"/>
    <property type="match status" value="1"/>
</dbReference>
<dbReference type="Pfam" id="PF02911">
    <property type="entry name" value="Formyl_trans_C"/>
    <property type="match status" value="1"/>
</dbReference>
<evidence type="ECO:0000256" key="3">
    <source>
        <dbReference type="ARBA" id="ARBA00012261"/>
    </source>
</evidence>
<evidence type="ECO:0000256" key="8">
    <source>
        <dbReference type="HAMAP-Rule" id="MF_00182"/>
    </source>
</evidence>
<dbReference type="InterPro" id="IPR005794">
    <property type="entry name" value="Fmt"/>
</dbReference>
<dbReference type="Gene3D" id="3.40.50.170">
    <property type="entry name" value="Formyl transferase, N-terminal domain"/>
    <property type="match status" value="1"/>
</dbReference>
<dbReference type="PANTHER" id="PTHR11138">
    <property type="entry name" value="METHIONYL-TRNA FORMYLTRANSFERASE"/>
    <property type="match status" value="1"/>
</dbReference>
<comment type="function">
    <text evidence="1 8">Attaches a formyl group to the free amino group of methionyl-tRNA(fMet). The formyl group appears to play a dual role in the initiator identity of N-formylmethionyl-tRNA by promoting its recognition by IF2 and preventing the misappropriation of this tRNA by the elongation apparatus.</text>
</comment>
<dbReference type="Proteomes" id="UP001205603">
    <property type="component" value="Unassembled WGS sequence"/>
</dbReference>
<reference evidence="11 12" key="1">
    <citation type="submission" date="2022-07" db="EMBL/GenBank/DDBJ databases">
        <title>Fecal culturing of patients with breast cancer.</title>
        <authorList>
            <person name="Teng N.M.Y."/>
            <person name="Kiu R."/>
            <person name="Evans R."/>
            <person name="Baker D.J."/>
            <person name="Zenner C."/>
            <person name="Robinson S.D."/>
            <person name="Hall L.J."/>
        </authorList>
    </citation>
    <scope>NUCLEOTIDE SEQUENCE [LARGE SCALE GENOMIC DNA]</scope>
    <source>
        <strain evidence="11 12">LH1063</strain>
    </source>
</reference>
<accession>A0ABT1MEG5</accession>
<organism evidence="11 12">
    <name type="scientific">Coprobacter tertius</name>
    <dbReference type="NCBI Taxonomy" id="2944915"/>
    <lineage>
        <taxon>Bacteria</taxon>
        <taxon>Pseudomonadati</taxon>
        <taxon>Bacteroidota</taxon>
        <taxon>Bacteroidia</taxon>
        <taxon>Bacteroidales</taxon>
        <taxon>Barnesiellaceae</taxon>
        <taxon>Coprobacter</taxon>
    </lineage>
</organism>
<keyword evidence="6 8" id="KW-0648">Protein biosynthesis</keyword>
<evidence type="ECO:0000256" key="1">
    <source>
        <dbReference type="ARBA" id="ARBA00002606"/>
    </source>
</evidence>
<feature type="domain" description="Formyl transferase C-terminal" evidence="10">
    <location>
        <begin position="215"/>
        <end position="317"/>
    </location>
</feature>
<dbReference type="RefSeq" id="WP_255025666.1">
    <property type="nucleotide sequence ID" value="NZ_JANDHW010000002.1"/>
</dbReference>
<dbReference type="HAMAP" id="MF_00182">
    <property type="entry name" value="Formyl_trans"/>
    <property type="match status" value="1"/>
</dbReference>
<comment type="catalytic activity">
    <reaction evidence="7 8">
        <text>L-methionyl-tRNA(fMet) + (6R)-10-formyltetrahydrofolate = N-formyl-L-methionyl-tRNA(fMet) + (6S)-5,6,7,8-tetrahydrofolate + H(+)</text>
        <dbReference type="Rhea" id="RHEA:24380"/>
        <dbReference type="Rhea" id="RHEA-COMP:9952"/>
        <dbReference type="Rhea" id="RHEA-COMP:9953"/>
        <dbReference type="ChEBI" id="CHEBI:15378"/>
        <dbReference type="ChEBI" id="CHEBI:57453"/>
        <dbReference type="ChEBI" id="CHEBI:78530"/>
        <dbReference type="ChEBI" id="CHEBI:78844"/>
        <dbReference type="ChEBI" id="CHEBI:195366"/>
        <dbReference type="EC" id="2.1.2.9"/>
    </reaction>
</comment>
<evidence type="ECO:0000313" key="11">
    <source>
        <dbReference type="EMBL" id="MCP9611020.1"/>
    </source>
</evidence>
<dbReference type="InterPro" id="IPR002376">
    <property type="entry name" value="Formyl_transf_N"/>
</dbReference>
<name>A0ABT1MEG5_9BACT</name>
<evidence type="ECO:0000256" key="4">
    <source>
        <dbReference type="ARBA" id="ARBA00016014"/>
    </source>
</evidence>
<evidence type="ECO:0000256" key="5">
    <source>
        <dbReference type="ARBA" id="ARBA00022679"/>
    </source>
</evidence>
<dbReference type="InterPro" id="IPR037022">
    <property type="entry name" value="Formyl_trans_C_sf"/>
</dbReference>
<keyword evidence="5 8" id="KW-0808">Transferase</keyword>
<comment type="caution">
    <text evidence="11">The sequence shown here is derived from an EMBL/GenBank/DDBJ whole genome shotgun (WGS) entry which is preliminary data.</text>
</comment>
<evidence type="ECO:0000256" key="2">
    <source>
        <dbReference type="ARBA" id="ARBA00010699"/>
    </source>
</evidence>
<sequence length="326" mass="37029">MAQPIDKKNLRIVYMGTPDFAVESLKHLVEGGYNVVGVITMPDKPAGRGHKIQFSPVKEYALSQGLPLLQPEKLKDENFITELRDWKADLQIVVAFRMLPEIVWNMPRLGTFNLHASLLPQYRGAAPINWAVINGEKETGATTFFLTHEIDTGRIILQQRIPILDEDNAGTVHDKLMIMGAQMVTKTVDYILSGNYDTIAQEEILPADILKPAPKIFKETCRIDWSQPIECIHNLVRGMSPYPAAWSELYLSEENPYLVKIYESEPIRKNHNLKMGTIVTDNRKYIDIACSDGFLRPKVLQLAGKKKMPTEDLLRGFTLTEKSYFK</sequence>
<feature type="domain" description="Formyl transferase N-terminal" evidence="9">
    <location>
        <begin position="11"/>
        <end position="184"/>
    </location>
</feature>
<dbReference type="SUPFAM" id="SSF50486">
    <property type="entry name" value="FMT C-terminal domain-like"/>
    <property type="match status" value="1"/>
</dbReference>
<evidence type="ECO:0000313" key="12">
    <source>
        <dbReference type="Proteomes" id="UP001205603"/>
    </source>
</evidence>
<evidence type="ECO:0000259" key="9">
    <source>
        <dbReference type="Pfam" id="PF00551"/>
    </source>
</evidence>
<evidence type="ECO:0000256" key="6">
    <source>
        <dbReference type="ARBA" id="ARBA00022917"/>
    </source>
</evidence>
<dbReference type="CDD" id="cd08646">
    <property type="entry name" value="FMT_core_Met-tRNA-FMT_N"/>
    <property type="match status" value="1"/>
</dbReference>
<dbReference type="GO" id="GO:0004479">
    <property type="term" value="F:methionyl-tRNA formyltransferase activity"/>
    <property type="evidence" value="ECO:0007669"/>
    <property type="project" value="UniProtKB-EC"/>
</dbReference>
<dbReference type="InterPro" id="IPR005793">
    <property type="entry name" value="Formyl_trans_C"/>
</dbReference>
<dbReference type="CDD" id="cd08704">
    <property type="entry name" value="Met_tRNA_FMT_C"/>
    <property type="match status" value="1"/>
</dbReference>
<evidence type="ECO:0000256" key="7">
    <source>
        <dbReference type="ARBA" id="ARBA00048558"/>
    </source>
</evidence>
<dbReference type="NCBIfam" id="TIGR00460">
    <property type="entry name" value="fmt"/>
    <property type="match status" value="1"/>
</dbReference>
<dbReference type="InterPro" id="IPR044135">
    <property type="entry name" value="Met-tRNA-FMT_C"/>
</dbReference>
<evidence type="ECO:0000259" key="10">
    <source>
        <dbReference type="Pfam" id="PF02911"/>
    </source>
</evidence>
<dbReference type="InterPro" id="IPR036477">
    <property type="entry name" value="Formyl_transf_N_sf"/>
</dbReference>
<dbReference type="Gene3D" id="3.10.25.10">
    <property type="entry name" value="Formyl transferase, C-terminal domain"/>
    <property type="match status" value="1"/>
</dbReference>
<dbReference type="EC" id="2.1.2.9" evidence="3 8"/>
<comment type="similarity">
    <text evidence="2 8">Belongs to the Fmt family.</text>
</comment>
<proteinExistence type="inferred from homology"/>
<dbReference type="InterPro" id="IPR011034">
    <property type="entry name" value="Formyl_transferase-like_C_sf"/>
</dbReference>
<dbReference type="EMBL" id="JANDHW010000002">
    <property type="protein sequence ID" value="MCP9611020.1"/>
    <property type="molecule type" value="Genomic_DNA"/>
</dbReference>
<gene>
    <name evidence="8 11" type="primary">fmt</name>
    <name evidence="11" type="ORF">NMU02_02795</name>
</gene>
<dbReference type="Pfam" id="PF00551">
    <property type="entry name" value="Formyl_trans_N"/>
    <property type="match status" value="1"/>
</dbReference>
<feature type="binding site" evidence="8">
    <location>
        <begin position="117"/>
        <end position="120"/>
    </location>
    <ligand>
        <name>(6S)-5,6,7,8-tetrahydrofolate</name>
        <dbReference type="ChEBI" id="CHEBI:57453"/>
    </ligand>
</feature>
<protein>
    <recommendedName>
        <fullName evidence="4 8">Methionyl-tRNA formyltransferase</fullName>
        <ecNumber evidence="3 8">2.1.2.9</ecNumber>
    </recommendedName>
</protein>
<dbReference type="InterPro" id="IPR041711">
    <property type="entry name" value="Met-tRNA-FMT_N"/>
</dbReference>